<evidence type="ECO:0000313" key="2">
    <source>
        <dbReference type="Proteomes" id="UP001060085"/>
    </source>
</evidence>
<organism evidence="1 2">
    <name type="scientific">Catharanthus roseus</name>
    <name type="common">Madagascar periwinkle</name>
    <name type="synonym">Vinca rosea</name>
    <dbReference type="NCBI Taxonomy" id="4058"/>
    <lineage>
        <taxon>Eukaryota</taxon>
        <taxon>Viridiplantae</taxon>
        <taxon>Streptophyta</taxon>
        <taxon>Embryophyta</taxon>
        <taxon>Tracheophyta</taxon>
        <taxon>Spermatophyta</taxon>
        <taxon>Magnoliopsida</taxon>
        <taxon>eudicotyledons</taxon>
        <taxon>Gunneridae</taxon>
        <taxon>Pentapetalae</taxon>
        <taxon>asterids</taxon>
        <taxon>lamiids</taxon>
        <taxon>Gentianales</taxon>
        <taxon>Apocynaceae</taxon>
        <taxon>Rauvolfioideae</taxon>
        <taxon>Vinceae</taxon>
        <taxon>Catharanthinae</taxon>
        <taxon>Catharanthus</taxon>
    </lineage>
</organism>
<keyword evidence="2" id="KW-1185">Reference proteome</keyword>
<sequence length="194" mass="22743">MESINSVRVMLFWDFEITRDAYGPYFTGTVRKSWTLPTNRIISHTELVRKILKYRDMDPNLWNVRMTMRVPSYYVVHRMFYFNLYSKNNDEEMRYLWTIPADLSNEGIHILYTRQKYNNFARTYTTVTQMVSDEPSMLYNTVNNDDDEVGGSDGVDAVSSKSESDDDNDSEEGEFQTPLNPENPVNPITENIVQ</sequence>
<gene>
    <name evidence="1" type="ORF">M9H77_24021</name>
</gene>
<proteinExistence type="predicted"/>
<accession>A0ACC0AXP7</accession>
<reference evidence="2" key="1">
    <citation type="journal article" date="2023" name="Nat. Plants">
        <title>Single-cell RNA sequencing provides a high-resolution roadmap for understanding the multicellular compartmentation of specialized metabolism.</title>
        <authorList>
            <person name="Sun S."/>
            <person name="Shen X."/>
            <person name="Li Y."/>
            <person name="Li Y."/>
            <person name="Wang S."/>
            <person name="Li R."/>
            <person name="Zhang H."/>
            <person name="Shen G."/>
            <person name="Guo B."/>
            <person name="Wei J."/>
            <person name="Xu J."/>
            <person name="St-Pierre B."/>
            <person name="Chen S."/>
            <person name="Sun C."/>
        </authorList>
    </citation>
    <scope>NUCLEOTIDE SEQUENCE [LARGE SCALE GENOMIC DNA]</scope>
</reference>
<name>A0ACC0AXP7_CATRO</name>
<dbReference type="EMBL" id="CM044705">
    <property type="protein sequence ID" value="KAI5664698.1"/>
    <property type="molecule type" value="Genomic_DNA"/>
</dbReference>
<protein>
    <submittedName>
        <fullName evidence="1">Uncharacterized protein</fullName>
    </submittedName>
</protein>
<dbReference type="Proteomes" id="UP001060085">
    <property type="component" value="Linkage Group LG05"/>
</dbReference>
<comment type="caution">
    <text evidence="1">The sequence shown here is derived from an EMBL/GenBank/DDBJ whole genome shotgun (WGS) entry which is preliminary data.</text>
</comment>
<evidence type="ECO:0000313" key="1">
    <source>
        <dbReference type="EMBL" id="KAI5664698.1"/>
    </source>
</evidence>